<reference evidence="10" key="1">
    <citation type="journal article" date="2018" name="Nat. Microbiol.">
        <title>Leveraging single-cell genomics to expand the fungal tree of life.</title>
        <authorList>
            <person name="Ahrendt S.R."/>
            <person name="Quandt C.A."/>
            <person name="Ciobanu D."/>
            <person name="Clum A."/>
            <person name="Salamov A."/>
            <person name="Andreopoulos B."/>
            <person name="Cheng J.F."/>
            <person name="Woyke T."/>
            <person name="Pelin A."/>
            <person name="Henrissat B."/>
            <person name="Reynolds N.K."/>
            <person name="Benny G.L."/>
            <person name="Smith M.E."/>
            <person name="James T.Y."/>
            <person name="Grigoriev I.V."/>
        </authorList>
    </citation>
    <scope>NUCLEOTIDE SEQUENCE [LARGE SCALE GENOMIC DNA]</scope>
</reference>
<organism evidence="9 10">
    <name type="scientific">Piptocephalis cylindrospora</name>
    <dbReference type="NCBI Taxonomy" id="1907219"/>
    <lineage>
        <taxon>Eukaryota</taxon>
        <taxon>Fungi</taxon>
        <taxon>Fungi incertae sedis</taxon>
        <taxon>Zoopagomycota</taxon>
        <taxon>Zoopagomycotina</taxon>
        <taxon>Zoopagomycetes</taxon>
        <taxon>Zoopagales</taxon>
        <taxon>Piptocephalidaceae</taxon>
        <taxon>Piptocephalis</taxon>
    </lineage>
</organism>
<dbReference type="Gene3D" id="1.10.10.10">
    <property type="entry name" value="Winged helix-like DNA-binding domain superfamily/Winged helix DNA-binding domain"/>
    <property type="match status" value="1"/>
</dbReference>
<dbReference type="GO" id="GO:0043565">
    <property type="term" value="F:sequence-specific DNA binding"/>
    <property type="evidence" value="ECO:0007669"/>
    <property type="project" value="InterPro"/>
</dbReference>
<evidence type="ECO:0000313" key="9">
    <source>
        <dbReference type="EMBL" id="RKP14176.1"/>
    </source>
</evidence>
<evidence type="ECO:0000313" key="10">
    <source>
        <dbReference type="Proteomes" id="UP000267251"/>
    </source>
</evidence>
<evidence type="ECO:0000256" key="1">
    <source>
        <dbReference type="ARBA" id="ARBA00004123"/>
    </source>
</evidence>
<keyword evidence="6" id="KW-0539">Nucleus</keyword>
<feature type="domain" description="HSF-type DNA-binding" evidence="8">
    <location>
        <begin position="33"/>
        <end position="57"/>
    </location>
</feature>
<protein>
    <submittedName>
        <fullName evidence="9">HSF-type DNA-binding-domain-containing protein</fullName>
    </submittedName>
</protein>
<comment type="similarity">
    <text evidence="2 7">Belongs to the HSF family.</text>
</comment>
<gene>
    <name evidence="9" type="ORF">BJ684DRAFT_3425</name>
</gene>
<dbReference type="PRINTS" id="PR00056">
    <property type="entry name" value="HSFDOMAIN"/>
</dbReference>
<dbReference type="EMBL" id="KZ987873">
    <property type="protein sequence ID" value="RKP14176.1"/>
    <property type="molecule type" value="Genomic_DNA"/>
</dbReference>
<dbReference type="InterPro" id="IPR036390">
    <property type="entry name" value="WH_DNA-bd_sf"/>
</dbReference>
<evidence type="ECO:0000256" key="6">
    <source>
        <dbReference type="ARBA" id="ARBA00023242"/>
    </source>
</evidence>
<comment type="subcellular location">
    <subcellularLocation>
        <location evidence="1">Nucleus</location>
    </subcellularLocation>
</comment>
<keyword evidence="10" id="KW-1185">Reference proteome</keyword>
<accession>A0A4P9Y5A1</accession>
<evidence type="ECO:0000256" key="3">
    <source>
        <dbReference type="ARBA" id="ARBA00023015"/>
    </source>
</evidence>
<dbReference type="SMART" id="SM00415">
    <property type="entry name" value="HSF"/>
    <property type="match status" value="1"/>
</dbReference>
<dbReference type="PANTHER" id="PTHR10015">
    <property type="entry name" value="HEAT SHOCK TRANSCRIPTION FACTOR"/>
    <property type="match status" value="1"/>
</dbReference>
<evidence type="ECO:0000259" key="8">
    <source>
        <dbReference type="PROSITE" id="PS00434"/>
    </source>
</evidence>
<dbReference type="Proteomes" id="UP000267251">
    <property type="component" value="Unassembled WGS sequence"/>
</dbReference>
<dbReference type="SUPFAM" id="SSF46785">
    <property type="entry name" value="Winged helix' DNA-binding domain"/>
    <property type="match status" value="1"/>
</dbReference>
<proteinExistence type="inferred from homology"/>
<evidence type="ECO:0000256" key="4">
    <source>
        <dbReference type="ARBA" id="ARBA00023125"/>
    </source>
</evidence>
<dbReference type="PROSITE" id="PS00434">
    <property type="entry name" value="HSF_DOMAIN"/>
    <property type="match status" value="1"/>
</dbReference>
<keyword evidence="4 9" id="KW-0238">DNA-binding</keyword>
<sequence length="103" mass="12161">MVVDEKYQHLISWSYTGASFIVCNIGEFSRIVLPEHFKHNNFSSFVRQLNMYGFHKVNKSPRGHRTLPENQIWEFSHAKFLKGRTDLLDGIRRKTMDSETTTR</sequence>
<evidence type="ECO:0000256" key="7">
    <source>
        <dbReference type="RuleBase" id="RU004020"/>
    </source>
</evidence>
<dbReference type="Pfam" id="PF00447">
    <property type="entry name" value="HSF_DNA-bind"/>
    <property type="match status" value="1"/>
</dbReference>
<dbReference type="PANTHER" id="PTHR10015:SF427">
    <property type="entry name" value="HEAT SHOCK FACTOR PROTEIN"/>
    <property type="match status" value="1"/>
</dbReference>
<dbReference type="GO" id="GO:0005634">
    <property type="term" value="C:nucleus"/>
    <property type="evidence" value="ECO:0007669"/>
    <property type="project" value="UniProtKB-SubCell"/>
</dbReference>
<dbReference type="GO" id="GO:0003700">
    <property type="term" value="F:DNA-binding transcription factor activity"/>
    <property type="evidence" value="ECO:0007669"/>
    <property type="project" value="InterPro"/>
</dbReference>
<name>A0A4P9Y5A1_9FUNG</name>
<dbReference type="FunFam" id="1.10.10.10:FF:000027">
    <property type="entry name" value="Heat shock transcription factor 1"/>
    <property type="match status" value="1"/>
</dbReference>
<dbReference type="InterPro" id="IPR000232">
    <property type="entry name" value="HSF_DNA-bd"/>
</dbReference>
<dbReference type="AlphaFoldDB" id="A0A4P9Y5A1"/>
<evidence type="ECO:0000256" key="5">
    <source>
        <dbReference type="ARBA" id="ARBA00023163"/>
    </source>
</evidence>
<keyword evidence="5" id="KW-0804">Transcription</keyword>
<dbReference type="InterPro" id="IPR036388">
    <property type="entry name" value="WH-like_DNA-bd_sf"/>
</dbReference>
<dbReference type="OrthoDB" id="60033at2759"/>
<feature type="non-terminal residue" evidence="9">
    <location>
        <position position="103"/>
    </location>
</feature>
<evidence type="ECO:0000256" key="2">
    <source>
        <dbReference type="ARBA" id="ARBA00006403"/>
    </source>
</evidence>
<keyword evidence="3" id="KW-0805">Transcription regulation</keyword>